<gene>
    <name evidence="2" type="ORF">DPMN_163909</name>
</gene>
<accession>A0A9D4ESQ0</accession>
<keyword evidence="3" id="KW-1185">Reference proteome</keyword>
<comment type="caution">
    <text evidence="2">The sequence shown here is derived from an EMBL/GenBank/DDBJ whole genome shotgun (WGS) entry which is preliminary data.</text>
</comment>
<proteinExistence type="predicted"/>
<evidence type="ECO:0000313" key="2">
    <source>
        <dbReference type="EMBL" id="KAH3785815.1"/>
    </source>
</evidence>
<evidence type="ECO:0000256" key="1">
    <source>
        <dbReference type="SAM" id="MobiDB-lite"/>
    </source>
</evidence>
<evidence type="ECO:0000313" key="3">
    <source>
        <dbReference type="Proteomes" id="UP000828390"/>
    </source>
</evidence>
<reference evidence="2" key="1">
    <citation type="journal article" date="2019" name="bioRxiv">
        <title>The Genome of the Zebra Mussel, Dreissena polymorpha: A Resource for Invasive Species Research.</title>
        <authorList>
            <person name="McCartney M.A."/>
            <person name="Auch B."/>
            <person name="Kono T."/>
            <person name="Mallez S."/>
            <person name="Zhang Y."/>
            <person name="Obille A."/>
            <person name="Becker A."/>
            <person name="Abrahante J.E."/>
            <person name="Garbe J."/>
            <person name="Badalamenti J.P."/>
            <person name="Herman A."/>
            <person name="Mangelson H."/>
            <person name="Liachko I."/>
            <person name="Sullivan S."/>
            <person name="Sone E.D."/>
            <person name="Koren S."/>
            <person name="Silverstein K.A.T."/>
            <person name="Beckman K.B."/>
            <person name="Gohl D.M."/>
        </authorList>
    </citation>
    <scope>NUCLEOTIDE SEQUENCE</scope>
    <source>
        <strain evidence="2">Duluth1</strain>
        <tissue evidence="2">Whole animal</tissue>
    </source>
</reference>
<feature type="compositionally biased region" description="Low complexity" evidence="1">
    <location>
        <begin position="1"/>
        <end position="17"/>
    </location>
</feature>
<protein>
    <submittedName>
        <fullName evidence="2">Uncharacterized protein</fullName>
    </submittedName>
</protein>
<dbReference type="EMBL" id="JAIWYP010000008">
    <property type="protein sequence ID" value="KAH3785815.1"/>
    <property type="molecule type" value="Genomic_DNA"/>
</dbReference>
<organism evidence="2 3">
    <name type="scientific">Dreissena polymorpha</name>
    <name type="common">Zebra mussel</name>
    <name type="synonym">Mytilus polymorpha</name>
    <dbReference type="NCBI Taxonomy" id="45954"/>
    <lineage>
        <taxon>Eukaryota</taxon>
        <taxon>Metazoa</taxon>
        <taxon>Spiralia</taxon>
        <taxon>Lophotrochozoa</taxon>
        <taxon>Mollusca</taxon>
        <taxon>Bivalvia</taxon>
        <taxon>Autobranchia</taxon>
        <taxon>Heteroconchia</taxon>
        <taxon>Euheterodonta</taxon>
        <taxon>Imparidentia</taxon>
        <taxon>Neoheterodontei</taxon>
        <taxon>Myida</taxon>
        <taxon>Dreissenoidea</taxon>
        <taxon>Dreissenidae</taxon>
        <taxon>Dreissena</taxon>
    </lineage>
</organism>
<reference evidence="2" key="2">
    <citation type="submission" date="2020-11" db="EMBL/GenBank/DDBJ databases">
        <authorList>
            <person name="McCartney M.A."/>
            <person name="Auch B."/>
            <person name="Kono T."/>
            <person name="Mallez S."/>
            <person name="Becker A."/>
            <person name="Gohl D.M."/>
            <person name="Silverstein K.A.T."/>
            <person name="Koren S."/>
            <person name="Bechman K.B."/>
            <person name="Herman A."/>
            <person name="Abrahante J.E."/>
            <person name="Garbe J."/>
        </authorList>
    </citation>
    <scope>NUCLEOTIDE SEQUENCE</scope>
    <source>
        <strain evidence="2">Duluth1</strain>
        <tissue evidence="2">Whole animal</tissue>
    </source>
</reference>
<dbReference type="AlphaFoldDB" id="A0A9D4ESQ0"/>
<dbReference type="Proteomes" id="UP000828390">
    <property type="component" value="Unassembled WGS sequence"/>
</dbReference>
<feature type="region of interest" description="Disordered" evidence="1">
    <location>
        <begin position="1"/>
        <end position="20"/>
    </location>
</feature>
<sequence>MFFEETPQTPQQEGETPSCTYPHSQLRCSVVRIAEIALGTPLVVTIPDRWGFLRGLRFPPTAQDQLNIKNISVNNKKLEIAVIIQNANFSESENMTWKECRDTLWFLT</sequence>
<name>A0A9D4ESQ0_DREPO</name>